<protein>
    <submittedName>
        <fullName evidence="2">Membrane protein</fullName>
    </submittedName>
</protein>
<keyword evidence="1" id="KW-0472">Membrane</keyword>
<evidence type="ECO:0000313" key="2">
    <source>
        <dbReference type="EMBL" id="KGF31510.1"/>
    </source>
</evidence>
<dbReference type="eggNOG" id="COG4325">
    <property type="taxonomic scope" value="Bacteria"/>
</dbReference>
<reference evidence="2 3" key="1">
    <citation type="submission" date="2014-07" db="EMBL/GenBank/DDBJ databases">
        <authorList>
            <person name="McCorrison J."/>
            <person name="Sanka R."/>
            <person name="Torralba M."/>
            <person name="Gillis M."/>
            <person name="Haft D.H."/>
            <person name="Methe B."/>
            <person name="Sutton G."/>
            <person name="Nelson K.E."/>
        </authorList>
    </citation>
    <scope>NUCLEOTIDE SEQUENCE [LARGE SCALE GENOMIC DNA]</scope>
    <source>
        <strain evidence="2 3">DNF00040</strain>
    </source>
</reference>
<evidence type="ECO:0000256" key="1">
    <source>
        <dbReference type="SAM" id="Phobius"/>
    </source>
</evidence>
<sequence>MFYRLIVNLRKPGNQLWLMPTAGALLALLIAAAAAWVNVFVPPSFLPDIDLDTLQSLLDVIASSMLAVSTFSLSIMVSAFSSASNGATPRATELVMSDDNTRMAIASFISAFIYAIIARVALGLGYYGQNGRFALFIATLFVLLYLIITLIRWVHTLSLLGRLANTLSKIKAATQKPLREVRLRPNLGATWQGTVDDRAKALRHNKSGFLTHIDLAGLQKKAEDSDCYLHIMVRPGEMILPSTVLALVQFRSNDDSEQALANMRSCFVVDVARSFEQDPAWGFLVMSEAGQRALSPAVNDPGTAIQVMYDLMSLLIEEVETDEAQASESSFDRLSIVAIDYQEWLVDAFLPLMRDGGHMLEVNLVMQKVLAGIAQHAPESGVRHAAKEVAEVALERAEKALVFDADRQRLREKHERLFA</sequence>
<keyword evidence="3" id="KW-1185">Reference proteome</keyword>
<evidence type="ECO:0000313" key="3">
    <source>
        <dbReference type="Proteomes" id="UP000029629"/>
    </source>
</evidence>
<accession>A0A095Z9Q9</accession>
<proteinExistence type="predicted"/>
<dbReference type="EMBL" id="JRNI01000013">
    <property type="protein sequence ID" value="KGF31510.1"/>
    <property type="molecule type" value="Genomic_DNA"/>
</dbReference>
<feature type="transmembrane region" description="Helical" evidence="1">
    <location>
        <begin position="21"/>
        <end position="41"/>
    </location>
</feature>
<gene>
    <name evidence="2" type="ORF">HMPREF2130_03165</name>
</gene>
<dbReference type="AlphaFoldDB" id="A0A095Z9Q9"/>
<dbReference type="InterPro" id="IPR018723">
    <property type="entry name" value="DUF2254_membrane"/>
</dbReference>
<keyword evidence="1" id="KW-1133">Transmembrane helix</keyword>
<dbReference type="OrthoDB" id="2955631at2"/>
<dbReference type="RefSeq" id="WP_036558019.1">
    <property type="nucleotide sequence ID" value="NZ_JRNI01000013.1"/>
</dbReference>
<feature type="transmembrane region" description="Helical" evidence="1">
    <location>
        <begin position="61"/>
        <end position="83"/>
    </location>
</feature>
<feature type="transmembrane region" description="Helical" evidence="1">
    <location>
        <begin position="133"/>
        <end position="154"/>
    </location>
</feature>
<keyword evidence="1" id="KW-0812">Transmembrane</keyword>
<dbReference type="Proteomes" id="UP000029629">
    <property type="component" value="Unassembled WGS sequence"/>
</dbReference>
<feature type="transmembrane region" description="Helical" evidence="1">
    <location>
        <begin position="104"/>
        <end position="127"/>
    </location>
</feature>
<dbReference type="Pfam" id="PF10011">
    <property type="entry name" value="DUF2254"/>
    <property type="match status" value="1"/>
</dbReference>
<organism evidence="2 3">
    <name type="scientific">Oligella urethralis DNF00040</name>
    <dbReference type="NCBI Taxonomy" id="1401065"/>
    <lineage>
        <taxon>Bacteria</taxon>
        <taxon>Pseudomonadati</taxon>
        <taxon>Pseudomonadota</taxon>
        <taxon>Betaproteobacteria</taxon>
        <taxon>Burkholderiales</taxon>
        <taxon>Alcaligenaceae</taxon>
        <taxon>Oligella</taxon>
    </lineage>
</organism>
<comment type="caution">
    <text evidence="2">The sequence shown here is derived from an EMBL/GenBank/DDBJ whole genome shotgun (WGS) entry which is preliminary data.</text>
</comment>
<name>A0A095Z9Q9_9BURK</name>